<feature type="domain" description="HTH gntR-type" evidence="4">
    <location>
        <begin position="8"/>
        <end position="76"/>
    </location>
</feature>
<keyword evidence="1" id="KW-0805">Transcription regulation</keyword>
<evidence type="ECO:0000256" key="1">
    <source>
        <dbReference type="ARBA" id="ARBA00023015"/>
    </source>
</evidence>
<dbReference type="Proteomes" id="UP000236743">
    <property type="component" value="Unassembled WGS sequence"/>
</dbReference>
<dbReference type="SMART" id="SM00895">
    <property type="entry name" value="FCD"/>
    <property type="match status" value="1"/>
</dbReference>
<evidence type="ECO:0000313" key="5">
    <source>
        <dbReference type="EMBL" id="SEG27010.1"/>
    </source>
</evidence>
<dbReference type="Pfam" id="PF00392">
    <property type="entry name" value="GntR"/>
    <property type="match status" value="1"/>
</dbReference>
<dbReference type="SMART" id="SM00345">
    <property type="entry name" value="HTH_GNTR"/>
    <property type="match status" value="1"/>
</dbReference>
<dbReference type="Gene3D" id="1.20.120.530">
    <property type="entry name" value="GntR ligand-binding domain-like"/>
    <property type="match status" value="1"/>
</dbReference>
<dbReference type="SUPFAM" id="SSF46785">
    <property type="entry name" value="Winged helix' DNA-binding domain"/>
    <property type="match status" value="1"/>
</dbReference>
<evidence type="ECO:0000313" key="6">
    <source>
        <dbReference type="Proteomes" id="UP000236743"/>
    </source>
</evidence>
<dbReference type="GO" id="GO:0003677">
    <property type="term" value="F:DNA binding"/>
    <property type="evidence" value="ECO:0007669"/>
    <property type="project" value="UniProtKB-KW"/>
</dbReference>
<dbReference type="InterPro" id="IPR036390">
    <property type="entry name" value="WH_DNA-bd_sf"/>
</dbReference>
<sequence length="235" mass="25863">MRRSLRRPNLAEQIASDLAARIGDGEFEIGQRLPTELVLSRTIGVSRAVIREAISRLKQEGLVDGRQGSGAFVTSLRPAGSFRLDPREIENNREQLSQVFELRLTLEGDAAGYAALRRSDDDLRDLSRCLDAIDADIRDGNDGIDADFTFHSTIARATGNAFILELVDLLGAQLKNSIRIARLNSSSYVGRPEAVLAEHREIYDNIADQRVEAARSAARRHVMNAAKRLGLSVGL</sequence>
<dbReference type="SUPFAM" id="SSF48008">
    <property type="entry name" value="GntR ligand-binding domain-like"/>
    <property type="match status" value="1"/>
</dbReference>
<dbReference type="AlphaFoldDB" id="A0A1H5YT64"/>
<reference evidence="5 6" key="1">
    <citation type="submission" date="2016-10" db="EMBL/GenBank/DDBJ databases">
        <authorList>
            <person name="de Groot N.N."/>
        </authorList>
    </citation>
    <scope>NUCLEOTIDE SEQUENCE [LARGE SCALE GENOMIC DNA]</scope>
    <source>
        <strain evidence="5 6">DSM 26656</strain>
    </source>
</reference>
<evidence type="ECO:0000259" key="4">
    <source>
        <dbReference type="PROSITE" id="PS50949"/>
    </source>
</evidence>
<dbReference type="CDD" id="cd07377">
    <property type="entry name" value="WHTH_GntR"/>
    <property type="match status" value="1"/>
</dbReference>
<dbReference type="PRINTS" id="PR00035">
    <property type="entry name" value="HTHGNTR"/>
</dbReference>
<evidence type="ECO:0000256" key="3">
    <source>
        <dbReference type="ARBA" id="ARBA00023163"/>
    </source>
</evidence>
<dbReference type="Pfam" id="PF07729">
    <property type="entry name" value="FCD"/>
    <property type="match status" value="1"/>
</dbReference>
<dbReference type="InterPro" id="IPR000524">
    <property type="entry name" value="Tscrpt_reg_HTH_GntR"/>
</dbReference>
<gene>
    <name evidence="5" type="ORF">SAMN04488115_10471</name>
</gene>
<dbReference type="InterPro" id="IPR011711">
    <property type="entry name" value="GntR_C"/>
</dbReference>
<dbReference type="EMBL" id="FNUY01000004">
    <property type="protein sequence ID" value="SEG27010.1"/>
    <property type="molecule type" value="Genomic_DNA"/>
</dbReference>
<dbReference type="GO" id="GO:0003700">
    <property type="term" value="F:DNA-binding transcription factor activity"/>
    <property type="evidence" value="ECO:0007669"/>
    <property type="project" value="InterPro"/>
</dbReference>
<dbReference type="PANTHER" id="PTHR43537">
    <property type="entry name" value="TRANSCRIPTIONAL REGULATOR, GNTR FAMILY"/>
    <property type="match status" value="1"/>
</dbReference>
<dbReference type="InterPro" id="IPR036388">
    <property type="entry name" value="WH-like_DNA-bd_sf"/>
</dbReference>
<evidence type="ECO:0000256" key="2">
    <source>
        <dbReference type="ARBA" id="ARBA00023125"/>
    </source>
</evidence>
<name>A0A1H5YT64_9HYPH</name>
<keyword evidence="2 5" id="KW-0238">DNA-binding</keyword>
<dbReference type="PROSITE" id="PS50949">
    <property type="entry name" value="HTH_GNTR"/>
    <property type="match status" value="1"/>
</dbReference>
<accession>A0A1H5YT64</accession>
<protein>
    <submittedName>
        <fullName evidence="5">DNA-binding transcriptional regulator, FadR family</fullName>
    </submittedName>
</protein>
<dbReference type="Gene3D" id="1.10.10.10">
    <property type="entry name" value="Winged helix-like DNA-binding domain superfamily/Winged helix DNA-binding domain"/>
    <property type="match status" value="1"/>
</dbReference>
<keyword evidence="3" id="KW-0804">Transcription</keyword>
<dbReference type="InterPro" id="IPR008920">
    <property type="entry name" value="TF_FadR/GntR_C"/>
</dbReference>
<organism evidence="5 6">
    <name type="scientific">Bosea lathyri</name>
    <dbReference type="NCBI Taxonomy" id="1036778"/>
    <lineage>
        <taxon>Bacteria</taxon>
        <taxon>Pseudomonadati</taxon>
        <taxon>Pseudomonadota</taxon>
        <taxon>Alphaproteobacteria</taxon>
        <taxon>Hyphomicrobiales</taxon>
        <taxon>Boseaceae</taxon>
        <taxon>Bosea</taxon>
    </lineage>
</organism>
<dbReference type="PANTHER" id="PTHR43537:SF5">
    <property type="entry name" value="UXU OPERON TRANSCRIPTIONAL REGULATOR"/>
    <property type="match status" value="1"/>
</dbReference>
<keyword evidence="6" id="KW-1185">Reference proteome</keyword>
<proteinExistence type="predicted"/>